<dbReference type="RefSeq" id="WP_179663954.1">
    <property type="nucleotide sequence ID" value="NZ_JACCBG010000001.1"/>
</dbReference>
<accession>A0A7Y9E7B1</accession>
<evidence type="ECO:0000313" key="3">
    <source>
        <dbReference type="EMBL" id="NYD42302.1"/>
    </source>
</evidence>
<protein>
    <submittedName>
        <fullName evidence="3">Uncharacterized protein</fullName>
    </submittedName>
</protein>
<keyword evidence="2" id="KW-0472">Membrane</keyword>
<name>A0A7Y9E7B1_9ACTN</name>
<proteinExistence type="predicted"/>
<gene>
    <name evidence="3" type="ORF">BJZ21_002385</name>
</gene>
<feature type="region of interest" description="Disordered" evidence="1">
    <location>
        <begin position="40"/>
        <end position="60"/>
    </location>
</feature>
<evidence type="ECO:0000313" key="4">
    <source>
        <dbReference type="Proteomes" id="UP000535511"/>
    </source>
</evidence>
<sequence>MQRDSEDEVWRTIVENYGDRVELAPEEVAAAPEWAATASTLDPPAQDDERFVPPTPPPLPHTTPDRYAAWAGVLGAPVMLVLALLLRVTLPTWLGAAMVIGFVGGFVYLVFQMPRGPRDPGDDGARL</sequence>
<keyword evidence="2" id="KW-0812">Transmembrane</keyword>
<comment type="caution">
    <text evidence="3">The sequence shown here is derived from an EMBL/GenBank/DDBJ whole genome shotgun (WGS) entry which is preliminary data.</text>
</comment>
<feature type="transmembrane region" description="Helical" evidence="2">
    <location>
        <begin position="93"/>
        <end position="111"/>
    </location>
</feature>
<reference evidence="3 4" key="1">
    <citation type="submission" date="2020-07" db="EMBL/GenBank/DDBJ databases">
        <title>Sequencing the genomes of 1000 actinobacteria strains.</title>
        <authorList>
            <person name="Klenk H.-P."/>
        </authorList>
    </citation>
    <scope>NUCLEOTIDE SEQUENCE [LARGE SCALE GENOMIC DNA]</scope>
    <source>
        <strain evidence="3 4">DSM 21350</strain>
    </source>
</reference>
<keyword evidence="4" id="KW-1185">Reference proteome</keyword>
<dbReference type="AlphaFoldDB" id="A0A7Y9E7B1"/>
<evidence type="ECO:0000256" key="1">
    <source>
        <dbReference type="SAM" id="MobiDB-lite"/>
    </source>
</evidence>
<dbReference type="EMBL" id="JACCBG010000001">
    <property type="protein sequence ID" value="NYD42302.1"/>
    <property type="molecule type" value="Genomic_DNA"/>
</dbReference>
<organism evidence="3 4">
    <name type="scientific">Nocardioides panaciterrulae</name>
    <dbReference type="NCBI Taxonomy" id="661492"/>
    <lineage>
        <taxon>Bacteria</taxon>
        <taxon>Bacillati</taxon>
        <taxon>Actinomycetota</taxon>
        <taxon>Actinomycetes</taxon>
        <taxon>Propionibacteriales</taxon>
        <taxon>Nocardioidaceae</taxon>
        <taxon>Nocardioides</taxon>
    </lineage>
</organism>
<evidence type="ECO:0000256" key="2">
    <source>
        <dbReference type="SAM" id="Phobius"/>
    </source>
</evidence>
<keyword evidence="2" id="KW-1133">Transmembrane helix</keyword>
<dbReference type="Proteomes" id="UP000535511">
    <property type="component" value="Unassembled WGS sequence"/>
</dbReference>
<feature type="transmembrane region" description="Helical" evidence="2">
    <location>
        <begin position="67"/>
        <end position="86"/>
    </location>
</feature>